<reference evidence="7 8" key="1">
    <citation type="submission" date="2020-10" db="EMBL/GenBank/DDBJ databases">
        <title>Thermofilum lucidum 3507LT sp. nov. a novel member of Thermofilaceae family isolated from Chile hot spring, and proposal of description order Thermofilales.</title>
        <authorList>
            <person name="Zayulina K.S."/>
            <person name="Elcheninov A.G."/>
            <person name="Toshchakov S.V."/>
            <person name="Kublanov I.V."/>
        </authorList>
    </citation>
    <scope>NUCLEOTIDE SEQUENCE [LARGE SCALE GENOMIC DNA]</scope>
    <source>
        <strain evidence="7 8">3507LT</strain>
    </source>
</reference>
<evidence type="ECO:0000313" key="8">
    <source>
        <dbReference type="Proteomes" id="UP000594121"/>
    </source>
</evidence>
<keyword evidence="5 6" id="KW-0472">Membrane</keyword>
<evidence type="ECO:0000313" key="7">
    <source>
        <dbReference type="EMBL" id="QOJ79511.1"/>
    </source>
</evidence>
<evidence type="ECO:0000256" key="5">
    <source>
        <dbReference type="ARBA" id="ARBA00023136"/>
    </source>
</evidence>
<dbReference type="PANTHER" id="PTHR13353:SF5">
    <property type="entry name" value="TRANSMEMBRANE PROTEIN 19"/>
    <property type="match status" value="1"/>
</dbReference>
<evidence type="ECO:0000256" key="1">
    <source>
        <dbReference type="ARBA" id="ARBA00004141"/>
    </source>
</evidence>
<gene>
    <name evidence="7" type="ORF">IG193_03355</name>
</gene>
<sequence length="278" mass="29044">MHTLEESAASFATGVALGILLGVIAYKYRYLDGRATVVSVVFSGLYFMGGVGLYMASLTFFFSSSAVTRLAYSSKKIKGSAEREEGRSASQVIGAGSIAAILAAMYGILPDYRGRLLLPALAALAASNADTWAAEIGALYPGKPRLITRLKVKVEPGTSGGVTPLGSLGALVGSSLIGLIVLVENSLGLLHTSQVVVPYIVVLGWLGEVLDSLIGASLQVKYFCSRCQTLTDKPVHLCGEKTMKIGGLDWVSNETTNLLATGITALLGLVLSHFIIAG</sequence>
<protein>
    <submittedName>
        <fullName evidence="7">DUF92 domain-containing protein</fullName>
    </submittedName>
</protein>
<keyword evidence="3 6" id="KW-0812">Transmembrane</keyword>
<feature type="transmembrane region" description="Helical" evidence="6">
    <location>
        <begin position="7"/>
        <end position="26"/>
    </location>
</feature>
<comment type="similarity">
    <text evidence="2">Belongs to the TMEM19 family.</text>
</comment>
<dbReference type="InterPro" id="IPR002794">
    <property type="entry name" value="DUF92_TMEM19"/>
</dbReference>
<organism evidence="7 8">
    <name type="scientific">Infirmifilum lucidum</name>
    <dbReference type="NCBI Taxonomy" id="2776706"/>
    <lineage>
        <taxon>Archaea</taxon>
        <taxon>Thermoproteota</taxon>
        <taxon>Thermoprotei</taxon>
        <taxon>Thermofilales</taxon>
        <taxon>Thermofilaceae</taxon>
        <taxon>Infirmifilum</taxon>
    </lineage>
</organism>
<evidence type="ECO:0000256" key="3">
    <source>
        <dbReference type="ARBA" id="ARBA00022692"/>
    </source>
</evidence>
<feature type="transmembrane region" description="Helical" evidence="6">
    <location>
        <begin position="92"/>
        <end position="109"/>
    </location>
</feature>
<feature type="transmembrane region" description="Helical" evidence="6">
    <location>
        <begin position="165"/>
        <end position="183"/>
    </location>
</feature>
<feature type="transmembrane region" description="Helical" evidence="6">
    <location>
        <begin position="195"/>
        <end position="216"/>
    </location>
</feature>
<dbReference type="GeneID" id="59148901"/>
<name>A0A7L9FIQ1_9CREN</name>
<keyword evidence="4 6" id="KW-1133">Transmembrane helix</keyword>
<dbReference type="Pfam" id="PF01940">
    <property type="entry name" value="DUF92"/>
    <property type="match status" value="1"/>
</dbReference>
<comment type="subcellular location">
    <subcellularLocation>
        <location evidence="1">Membrane</location>
        <topology evidence="1">Multi-pass membrane protein</topology>
    </subcellularLocation>
</comment>
<dbReference type="PANTHER" id="PTHR13353">
    <property type="entry name" value="TRANSMEMBRANE PROTEIN 19"/>
    <property type="match status" value="1"/>
</dbReference>
<dbReference type="EMBL" id="CP062310">
    <property type="protein sequence ID" value="QOJ79511.1"/>
    <property type="molecule type" value="Genomic_DNA"/>
</dbReference>
<feature type="transmembrane region" description="Helical" evidence="6">
    <location>
        <begin position="46"/>
        <end position="72"/>
    </location>
</feature>
<feature type="transmembrane region" description="Helical" evidence="6">
    <location>
        <begin position="258"/>
        <end position="277"/>
    </location>
</feature>
<evidence type="ECO:0000256" key="2">
    <source>
        <dbReference type="ARBA" id="ARBA00009012"/>
    </source>
</evidence>
<dbReference type="RefSeq" id="WP_192819483.1">
    <property type="nucleotide sequence ID" value="NZ_CP062310.1"/>
</dbReference>
<proteinExistence type="inferred from homology"/>
<dbReference type="GO" id="GO:0016020">
    <property type="term" value="C:membrane"/>
    <property type="evidence" value="ECO:0007669"/>
    <property type="project" value="UniProtKB-SubCell"/>
</dbReference>
<evidence type="ECO:0000256" key="4">
    <source>
        <dbReference type="ARBA" id="ARBA00022989"/>
    </source>
</evidence>
<evidence type="ECO:0000256" key="6">
    <source>
        <dbReference type="SAM" id="Phobius"/>
    </source>
</evidence>
<dbReference type="AlphaFoldDB" id="A0A7L9FIQ1"/>
<dbReference type="InParanoid" id="A0A7L9FIQ1"/>
<dbReference type="Proteomes" id="UP000594121">
    <property type="component" value="Chromosome"/>
</dbReference>
<keyword evidence="8" id="KW-1185">Reference proteome</keyword>
<accession>A0A7L9FIQ1</accession>
<dbReference type="KEGG" id="thel:IG193_03355"/>